<dbReference type="InterPro" id="IPR039076">
    <property type="entry name" value="DivIC"/>
</dbReference>
<dbReference type="RefSeq" id="WP_228956650.1">
    <property type="nucleotide sequence ID" value="NZ_CP018180.1"/>
</dbReference>
<feature type="transmembrane region" description="Helical" evidence="2">
    <location>
        <begin position="41"/>
        <end position="60"/>
    </location>
</feature>
<keyword evidence="4" id="KW-1185">Reference proteome</keyword>
<evidence type="ECO:0008006" key="5">
    <source>
        <dbReference type="Google" id="ProtNLM"/>
    </source>
</evidence>
<name>A0A3Q8CEB3_9LACO</name>
<evidence type="ECO:0000313" key="3">
    <source>
        <dbReference type="EMBL" id="AUJ31439.1"/>
    </source>
</evidence>
<accession>A0A3Q8CEB3</accession>
<organism evidence="3 4">
    <name type="scientific">Liquorilactobacillus nagelii</name>
    <dbReference type="NCBI Taxonomy" id="82688"/>
    <lineage>
        <taxon>Bacteria</taxon>
        <taxon>Bacillati</taxon>
        <taxon>Bacillota</taxon>
        <taxon>Bacilli</taxon>
        <taxon>Lactobacillales</taxon>
        <taxon>Lactobacillaceae</taxon>
        <taxon>Liquorilactobacillus</taxon>
    </lineage>
</organism>
<protein>
    <recommendedName>
        <fullName evidence="5">Dihydroorotate dehydrogenase</fullName>
    </recommendedName>
</protein>
<dbReference type="InterPro" id="IPR007060">
    <property type="entry name" value="FtsL/DivIC"/>
</dbReference>
<dbReference type="AlphaFoldDB" id="A0A3Q8CEB3"/>
<feature type="coiled-coil region" evidence="1">
    <location>
        <begin position="73"/>
        <end position="100"/>
    </location>
</feature>
<evidence type="ECO:0000256" key="1">
    <source>
        <dbReference type="SAM" id="Coils"/>
    </source>
</evidence>
<keyword evidence="2" id="KW-0812">Transmembrane</keyword>
<gene>
    <name evidence="3" type="ORF">BSQ50_01980</name>
</gene>
<dbReference type="Pfam" id="PF04977">
    <property type="entry name" value="DivIC"/>
    <property type="match status" value="1"/>
</dbReference>
<dbReference type="Proteomes" id="UP000324497">
    <property type="component" value="Chromosome"/>
</dbReference>
<keyword evidence="1" id="KW-0175">Coiled coil</keyword>
<dbReference type="EMBL" id="CP018180">
    <property type="protein sequence ID" value="AUJ31439.1"/>
    <property type="molecule type" value="Genomic_DNA"/>
</dbReference>
<proteinExistence type="predicted"/>
<dbReference type="GO" id="GO:0051301">
    <property type="term" value="P:cell division"/>
    <property type="evidence" value="ECO:0007669"/>
    <property type="project" value="InterPro"/>
</dbReference>
<sequence length="133" mass="15883">MSRQRVNKVEILNNSYFEKKSYQAQLQAQKLHNKRVHRRRMIVIIAFFAISFLLLGSQVFRTQHLTSNLVQQKKVATSKLDQVSQQHHELKQQTRQLKDDDYLQKLIREKYYYSKNGETIYNLPNNSKTADQK</sequence>
<dbReference type="PANTHER" id="PTHR40027">
    <property type="entry name" value="CELL DIVISION PROTEIN DIVIC"/>
    <property type="match status" value="1"/>
</dbReference>
<evidence type="ECO:0000256" key="2">
    <source>
        <dbReference type="SAM" id="Phobius"/>
    </source>
</evidence>
<reference evidence="3 4" key="1">
    <citation type="submission" date="2016-11" db="EMBL/GenBank/DDBJ databases">
        <title>Interaction between Lactobacillus species and yeast in water kefir.</title>
        <authorList>
            <person name="Behr J."/>
            <person name="Xu D."/>
            <person name="Vogel R.F."/>
        </authorList>
    </citation>
    <scope>NUCLEOTIDE SEQUENCE [LARGE SCALE GENOMIC DNA]</scope>
    <source>
        <strain evidence="3 4">TMW 1.1827</strain>
    </source>
</reference>
<evidence type="ECO:0000313" key="4">
    <source>
        <dbReference type="Proteomes" id="UP000324497"/>
    </source>
</evidence>
<keyword evidence="2" id="KW-0472">Membrane</keyword>
<keyword evidence="2" id="KW-1133">Transmembrane helix</keyword>
<dbReference type="KEGG" id="lng:BSQ50_01980"/>
<dbReference type="PANTHER" id="PTHR40027:SF1">
    <property type="entry name" value="CELL DIVISION PROTEIN DIVIC"/>
    <property type="match status" value="1"/>
</dbReference>